<dbReference type="EMBL" id="AZEA01000019">
    <property type="protein sequence ID" value="KRK87576.1"/>
    <property type="molecule type" value="Genomic_DNA"/>
</dbReference>
<keyword evidence="4" id="KW-1185">Reference proteome</keyword>
<gene>
    <name evidence="3" type="ORF">FD17_GL000975</name>
</gene>
<evidence type="ECO:0000259" key="2">
    <source>
        <dbReference type="Pfam" id="PF04865"/>
    </source>
</evidence>
<evidence type="ECO:0000313" key="3">
    <source>
        <dbReference type="EMBL" id="KRK87576.1"/>
    </source>
</evidence>
<proteinExistence type="predicted"/>
<reference evidence="3 4" key="1">
    <citation type="journal article" date="2015" name="Genome Announc.">
        <title>Expanding the biotechnology potential of lactobacilli through comparative genomics of 213 strains and associated genera.</title>
        <authorList>
            <person name="Sun Z."/>
            <person name="Harris H.M."/>
            <person name="McCann A."/>
            <person name="Guo C."/>
            <person name="Argimon S."/>
            <person name="Zhang W."/>
            <person name="Yang X."/>
            <person name="Jeffery I.B."/>
            <person name="Cooney J.C."/>
            <person name="Kagawa T.F."/>
            <person name="Liu W."/>
            <person name="Song Y."/>
            <person name="Salvetti E."/>
            <person name="Wrobel A."/>
            <person name="Rasinkangas P."/>
            <person name="Parkhill J."/>
            <person name="Rea M.C."/>
            <person name="O'Sullivan O."/>
            <person name="Ritari J."/>
            <person name="Douillard F.P."/>
            <person name="Paul Ross R."/>
            <person name="Yang R."/>
            <person name="Briner A.E."/>
            <person name="Felis G.E."/>
            <person name="de Vos W.M."/>
            <person name="Barrangou R."/>
            <person name="Klaenhammer T.R."/>
            <person name="Caufield P.W."/>
            <person name="Cui Y."/>
            <person name="Zhang H."/>
            <person name="O'Toole P.W."/>
        </authorList>
    </citation>
    <scope>NUCLEOTIDE SEQUENCE [LARGE SCALE GENOMIC DNA]</scope>
    <source>
        <strain evidence="3 4">DSM 19904</strain>
    </source>
</reference>
<feature type="region of interest" description="Disordered" evidence="1">
    <location>
        <begin position="168"/>
        <end position="188"/>
    </location>
</feature>
<accession>A0A0R1KWD6</accession>
<dbReference type="Pfam" id="PF04865">
    <property type="entry name" value="Baseplate_J"/>
    <property type="match status" value="1"/>
</dbReference>
<organism evidence="3 4">
    <name type="scientific">Lentilactobacillus sunkii DSM 19904</name>
    <dbReference type="NCBI Taxonomy" id="1423808"/>
    <lineage>
        <taxon>Bacteria</taxon>
        <taxon>Bacillati</taxon>
        <taxon>Bacillota</taxon>
        <taxon>Bacilli</taxon>
        <taxon>Lactobacillales</taxon>
        <taxon>Lactobacillaceae</taxon>
        <taxon>Lentilactobacillus</taxon>
    </lineage>
</organism>
<dbReference type="PANTHER" id="PTHR37829">
    <property type="entry name" value="PHAGE-LIKE ELEMENT PBSX PROTEIN XKDT"/>
    <property type="match status" value="1"/>
</dbReference>
<name>A0A0R1KWD6_9LACO</name>
<dbReference type="InterPro" id="IPR006949">
    <property type="entry name" value="Barrel_Baseplate_J-like"/>
</dbReference>
<sequence length="391" mass="42105">MAFDDTGYYVESFNEEVSKQTDVFKKFLGDDINIDPQSNYGRIIRAVAYNNWKENQKQQQVWLNGYGQFAAGVSLDYLAYNRGIFRNQSQQATATVNITGSSAVLLEGGTTEFMTDDGVYFVLVEDTVLSDVDGDGTFTATASVVSEDYSSDTNVQAHTIIEFATPVDGVDTVDNPDPATGGADEETDDSLRQRYLETNVANIGSTIDGIYTALDSVNGIRDKYLDNNTSATTDANGTPAHALQIVAYGGLDQDIADAIRKAKGAGTQTFGSISKISYDIAGNPETINFNRATEVPIFFSINVKANSNWNADSGTDDILNALQSYVNNLHMGQPVYISSVYGCLAKVPGIDSFTVQMGTDKKKLAATDVVLGITQAPVVDSDEIEVTTTNG</sequence>
<evidence type="ECO:0000313" key="4">
    <source>
        <dbReference type="Proteomes" id="UP000051581"/>
    </source>
</evidence>
<dbReference type="PANTHER" id="PTHR37829:SF3">
    <property type="entry name" value="PROTEIN JAYE-RELATED"/>
    <property type="match status" value="1"/>
</dbReference>
<dbReference type="AlphaFoldDB" id="A0A0R1KWD6"/>
<comment type="caution">
    <text evidence="3">The sequence shown here is derived from an EMBL/GenBank/DDBJ whole genome shotgun (WGS) entry which is preliminary data.</text>
</comment>
<feature type="domain" description="Baseplate protein J-like barrel" evidence="2">
    <location>
        <begin position="95"/>
        <end position="182"/>
    </location>
</feature>
<dbReference type="InterPro" id="IPR052399">
    <property type="entry name" value="Phage_Baseplate_Assmbl_Protein"/>
</dbReference>
<dbReference type="Proteomes" id="UP000051581">
    <property type="component" value="Unassembled WGS sequence"/>
</dbReference>
<evidence type="ECO:0000256" key="1">
    <source>
        <dbReference type="SAM" id="MobiDB-lite"/>
    </source>
</evidence>
<dbReference type="RefSeq" id="WP_057826046.1">
    <property type="nucleotide sequence ID" value="NZ_AZEA01000019.1"/>
</dbReference>
<dbReference type="PATRIC" id="fig|1423808.3.peg.984"/>
<protein>
    <recommendedName>
        <fullName evidence="2">Baseplate protein J-like barrel domain-containing protein</fullName>
    </recommendedName>
</protein>